<evidence type="ECO:0000313" key="1">
    <source>
        <dbReference type="EMBL" id="SHE38951.1"/>
    </source>
</evidence>
<proteinExistence type="predicted"/>
<dbReference type="STRING" id="112248.SAMN05444392_101288"/>
<dbReference type="AlphaFoldDB" id="A0A1M4T3D7"/>
<dbReference type="InterPro" id="IPR011013">
    <property type="entry name" value="Gal_mutarotase_sf_dom"/>
</dbReference>
<dbReference type="RefSeq" id="WP_073150797.1">
    <property type="nucleotide sequence ID" value="NZ_FQVL01000001.1"/>
</dbReference>
<dbReference type="Proteomes" id="UP000184476">
    <property type="component" value="Unassembled WGS sequence"/>
</dbReference>
<dbReference type="EMBL" id="FQVL01000001">
    <property type="protein sequence ID" value="SHE38951.1"/>
    <property type="molecule type" value="Genomic_DNA"/>
</dbReference>
<dbReference type="InterPro" id="IPR008183">
    <property type="entry name" value="Aldose_1/G6P_1-epimerase"/>
</dbReference>
<dbReference type="GO" id="GO:0005975">
    <property type="term" value="P:carbohydrate metabolic process"/>
    <property type="evidence" value="ECO:0007669"/>
    <property type="project" value="InterPro"/>
</dbReference>
<dbReference type="GO" id="GO:0016853">
    <property type="term" value="F:isomerase activity"/>
    <property type="evidence" value="ECO:0007669"/>
    <property type="project" value="InterPro"/>
</dbReference>
<name>A0A1M4T3D7_9BACL</name>
<dbReference type="CDD" id="cd01081">
    <property type="entry name" value="Aldose_epim"/>
    <property type="match status" value="1"/>
</dbReference>
<keyword evidence="2" id="KW-1185">Reference proteome</keyword>
<dbReference type="Pfam" id="PF01263">
    <property type="entry name" value="Aldose_epim"/>
    <property type="match status" value="1"/>
</dbReference>
<reference evidence="1 2" key="1">
    <citation type="submission" date="2016-11" db="EMBL/GenBank/DDBJ databases">
        <authorList>
            <person name="Jaros S."/>
            <person name="Januszkiewicz K."/>
            <person name="Wedrychowicz H."/>
        </authorList>
    </citation>
    <scope>NUCLEOTIDE SEQUENCE [LARGE SCALE GENOMIC DNA]</scope>
    <source>
        <strain evidence="1 2">DSM 44666</strain>
    </source>
</reference>
<evidence type="ECO:0000313" key="2">
    <source>
        <dbReference type="Proteomes" id="UP000184476"/>
    </source>
</evidence>
<dbReference type="InterPro" id="IPR014718">
    <property type="entry name" value="GH-type_carb-bd"/>
</dbReference>
<sequence>MSKYTIEKRQRGGEQTYILSDEVYEGEAEVVPGIGFNLVRFVTSGISMILEPPALEMLREEKDAHFKFGTPILFPPNRIKKGSFSYHGRQYQLPLNETTNHLHGEICYRPWKVIDFGHSDETGAFVTAQFDYRDHPSILAYFPHPLVFTLSYRLYQGCLYLSGKIINEGEQEAPFAFGLHPYFDLSMMNQDDTKIIIPVAEEWPVTQEAFVTGLPKSTQLGGRLNNGVPLVEFPAGSCWLFRLKGDPYPCIIHDSRLQASLHYQVDTSFPYLILFRPDWSSAVSFEPYTYVTDAFNLPWHDELTGVRGLTTGQEFTFQTQMWLEKSSGGRTSD</sequence>
<gene>
    <name evidence="1" type="ORF">SAMN05444392_101288</name>
</gene>
<protein>
    <submittedName>
        <fullName evidence="1">Aldose 1-epimerase</fullName>
    </submittedName>
</protein>
<dbReference type="Gene3D" id="2.70.98.10">
    <property type="match status" value="1"/>
</dbReference>
<dbReference type="SUPFAM" id="SSF74650">
    <property type="entry name" value="Galactose mutarotase-like"/>
    <property type="match status" value="1"/>
</dbReference>
<dbReference type="OrthoDB" id="9795355at2"/>
<organism evidence="1 2">
    <name type="scientific">Seinonella peptonophila</name>
    <dbReference type="NCBI Taxonomy" id="112248"/>
    <lineage>
        <taxon>Bacteria</taxon>
        <taxon>Bacillati</taxon>
        <taxon>Bacillota</taxon>
        <taxon>Bacilli</taxon>
        <taxon>Bacillales</taxon>
        <taxon>Thermoactinomycetaceae</taxon>
        <taxon>Seinonella</taxon>
    </lineage>
</organism>
<accession>A0A1M4T3D7</accession>
<dbReference type="GO" id="GO:0030246">
    <property type="term" value="F:carbohydrate binding"/>
    <property type="evidence" value="ECO:0007669"/>
    <property type="project" value="InterPro"/>
</dbReference>